<keyword evidence="3" id="KW-1185">Reference proteome</keyword>
<protein>
    <recommendedName>
        <fullName evidence="1">Mitochondria-eating protein C-terminal domain-containing protein</fullName>
    </recommendedName>
</protein>
<dbReference type="InterPro" id="IPR031981">
    <property type="entry name" value="MIEAP_C"/>
</dbReference>
<dbReference type="AlphaFoldDB" id="A0AAE0W6G3"/>
<name>A0AAE0W6G3_9BIVA</name>
<sequence length="348" mass="39765">MASGQQSAKSKNINASSPAIDYVATILETLKKDSKYKKAAELAFNQWDNTLLEITKLRSKEDKMSSDKRIEREKEKDMRIFSLEQEVQELTRRLNTIAGNKMSDANPDITDLSDPYRPTKLAEMFKEVYNEEWTEAFHHYDAILKDEDKVLENLVFFPKDIYDFCTALFNQQSEKLEKHVQDMFSVMADPVFQIDGSNSVPVTAGKYINAQISIRNDSSPRDASKEAKTEARILIKQFQKTMTISSTSDLFELYRAVWSLKGKSEWTQQVASVAAIHKFVSKLLKLVWLMISQDPPICLKWLDKGTKVDKASFTFYTKSGDNVRRTIWPAVYRHANGGLMAKGVVQAN</sequence>
<dbReference type="Pfam" id="PF16026">
    <property type="entry name" value="MIEAP"/>
    <property type="match status" value="1"/>
</dbReference>
<dbReference type="Proteomes" id="UP001195483">
    <property type="component" value="Unassembled WGS sequence"/>
</dbReference>
<accession>A0AAE0W6G3</accession>
<reference evidence="2" key="3">
    <citation type="submission" date="2023-05" db="EMBL/GenBank/DDBJ databases">
        <authorList>
            <person name="Smith C.H."/>
        </authorList>
    </citation>
    <scope>NUCLEOTIDE SEQUENCE</scope>
    <source>
        <strain evidence="2">CHS0354</strain>
        <tissue evidence="2">Mantle</tissue>
    </source>
</reference>
<organism evidence="2 3">
    <name type="scientific">Potamilus streckersoni</name>
    <dbReference type="NCBI Taxonomy" id="2493646"/>
    <lineage>
        <taxon>Eukaryota</taxon>
        <taxon>Metazoa</taxon>
        <taxon>Spiralia</taxon>
        <taxon>Lophotrochozoa</taxon>
        <taxon>Mollusca</taxon>
        <taxon>Bivalvia</taxon>
        <taxon>Autobranchia</taxon>
        <taxon>Heteroconchia</taxon>
        <taxon>Palaeoheterodonta</taxon>
        <taxon>Unionida</taxon>
        <taxon>Unionoidea</taxon>
        <taxon>Unionidae</taxon>
        <taxon>Ambleminae</taxon>
        <taxon>Lampsilini</taxon>
        <taxon>Potamilus</taxon>
    </lineage>
</organism>
<evidence type="ECO:0000259" key="1">
    <source>
        <dbReference type="Pfam" id="PF16026"/>
    </source>
</evidence>
<comment type="caution">
    <text evidence="2">The sequence shown here is derived from an EMBL/GenBank/DDBJ whole genome shotgun (WGS) entry which is preliminary data.</text>
</comment>
<feature type="domain" description="Mitochondria-eating protein C-terminal" evidence="1">
    <location>
        <begin position="117"/>
        <end position="346"/>
    </location>
</feature>
<reference evidence="2" key="2">
    <citation type="journal article" date="2021" name="Genome Biol. Evol.">
        <title>Developing a high-quality reference genome for a parasitic bivalve with doubly uniparental inheritance (Bivalvia: Unionida).</title>
        <authorList>
            <person name="Smith C.H."/>
        </authorList>
    </citation>
    <scope>NUCLEOTIDE SEQUENCE</scope>
    <source>
        <strain evidence="2">CHS0354</strain>
        <tissue evidence="2">Mantle</tissue>
    </source>
</reference>
<dbReference type="EMBL" id="JAEAOA010001575">
    <property type="protein sequence ID" value="KAK3602849.1"/>
    <property type="molecule type" value="Genomic_DNA"/>
</dbReference>
<gene>
    <name evidence="2" type="ORF">CHS0354_026408</name>
</gene>
<proteinExistence type="predicted"/>
<reference evidence="2" key="1">
    <citation type="journal article" date="2021" name="Genome Biol. Evol.">
        <title>A High-Quality Reference Genome for a Parasitic Bivalve with Doubly Uniparental Inheritance (Bivalvia: Unionida).</title>
        <authorList>
            <person name="Smith C.H."/>
        </authorList>
    </citation>
    <scope>NUCLEOTIDE SEQUENCE</scope>
    <source>
        <strain evidence="2">CHS0354</strain>
    </source>
</reference>
<evidence type="ECO:0000313" key="2">
    <source>
        <dbReference type="EMBL" id="KAK3602849.1"/>
    </source>
</evidence>
<evidence type="ECO:0000313" key="3">
    <source>
        <dbReference type="Proteomes" id="UP001195483"/>
    </source>
</evidence>